<keyword evidence="1" id="KW-0812">Transmembrane</keyword>
<evidence type="ECO:0000256" key="1">
    <source>
        <dbReference type="SAM" id="Phobius"/>
    </source>
</evidence>
<reference evidence="3" key="1">
    <citation type="submission" date="2017-08" db="EMBL/GenBank/DDBJ databases">
        <title>A dynamic microbial community with high functional redundancy inhabits the cold, oxic subseafloor aquifer.</title>
        <authorList>
            <person name="Tully B.J."/>
            <person name="Wheat C.G."/>
            <person name="Glazer B.T."/>
            <person name="Huber J.A."/>
        </authorList>
    </citation>
    <scope>NUCLEOTIDE SEQUENCE [LARGE SCALE GENOMIC DNA]</scope>
</reference>
<organism evidence="2 3">
    <name type="scientific">SAR86 cluster bacterium</name>
    <dbReference type="NCBI Taxonomy" id="2030880"/>
    <lineage>
        <taxon>Bacteria</taxon>
        <taxon>Pseudomonadati</taxon>
        <taxon>Pseudomonadota</taxon>
        <taxon>Gammaproteobacteria</taxon>
        <taxon>SAR86 cluster</taxon>
    </lineage>
</organism>
<sequence length="85" mass="9145">MWFKSSAAILGGCLVSISLMLNLNYLLPLSVDAGLMLGMLIGFPMWAAVMVWCYASKGGLQAWKRCAGMLTVSMALNTVLILSQT</sequence>
<name>A0A2A5B8V9_9GAMM</name>
<keyword evidence="1" id="KW-0472">Membrane</keyword>
<proteinExistence type="predicted"/>
<gene>
    <name evidence="2" type="ORF">COA96_02190</name>
</gene>
<keyword evidence="1" id="KW-1133">Transmembrane helix</keyword>
<evidence type="ECO:0000313" key="2">
    <source>
        <dbReference type="EMBL" id="PCJ27993.1"/>
    </source>
</evidence>
<evidence type="ECO:0000313" key="3">
    <source>
        <dbReference type="Proteomes" id="UP000218327"/>
    </source>
</evidence>
<accession>A0A2A5B8V9</accession>
<comment type="caution">
    <text evidence="2">The sequence shown here is derived from an EMBL/GenBank/DDBJ whole genome shotgun (WGS) entry which is preliminary data.</text>
</comment>
<feature type="transmembrane region" description="Helical" evidence="1">
    <location>
        <begin position="7"/>
        <end position="27"/>
    </location>
</feature>
<protein>
    <submittedName>
        <fullName evidence="2">Uncharacterized protein</fullName>
    </submittedName>
</protein>
<feature type="transmembrane region" description="Helical" evidence="1">
    <location>
        <begin position="33"/>
        <end position="54"/>
    </location>
</feature>
<dbReference type="AlphaFoldDB" id="A0A2A5B8V9"/>
<dbReference type="Proteomes" id="UP000218327">
    <property type="component" value="Unassembled WGS sequence"/>
</dbReference>
<dbReference type="EMBL" id="NVVJ01000004">
    <property type="protein sequence ID" value="PCJ27993.1"/>
    <property type="molecule type" value="Genomic_DNA"/>
</dbReference>